<evidence type="ECO:0000256" key="10">
    <source>
        <dbReference type="ARBA" id="ARBA00022670"/>
    </source>
</evidence>
<dbReference type="InterPro" id="IPR050396">
    <property type="entry name" value="Glycosyltr_51/Transpeptidase"/>
</dbReference>
<dbReference type="InterPro" id="IPR001264">
    <property type="entry name" value="Glyco_trans_51"/>
</dbReference>
<dbReference type="InterPro" id="IPR031376">
    <property type="entry name" value="PCB_OB"/>
</dbReference>
<name>A0A6I1EQM1_9BURK</name>
<dbReference type="Gene3D" id="3.40.710.10">
    <property type="entry name" value="DD-peptidase/beta-lactamase superfamily"/>
    <property type="match status" value="2"/>
</dbReference>
<evidence type="ECO:0000256" key="7">
    <source>
        <dbReference type="ARBA" id="ARBA00022475"/>
    </source>
</evidence>
<keyword evidence="19 27" id="KW-0472">Membrane</keyword>
<comment type="similarity">
    <text evidence="3">In the C-terminal section; belongs to the transpeptidase family.</text>
</comment>
<dbReference type="InterPro" id="IPR001460">
    <property type="entry name" value="PCN-bd_Tpept"/>
</dbReference>
<evidence type="ECO:0000256" key="8">
    <source>
        <dbReference type="ARBA" id="ARBA00022519"/>
    </source>
</evidence>
<evidence type="ECO:0000259" key="28">
    <source>
        <dbReference type="Pfam" id="PF00905"/>
    </source>
</evidence>
<keyword evidence="20" id="KW-0046">Antibiotic resistance</keyword>
<feature type="transmembrane region" description="Helical" evidence="27">
    <location>
        <begin position="20"/>
        <end position="47"/>
    </location>
</feature>
<dbReference type="Proteomes" id="UP000430564">
    <property type="component" value="Unassembled WGS sequence"/>
</dbReference>
<comment type="caution">
    <text evidence="31">The sequence shown here is derived from an EMBL/GenBank/DDBJ whole genome shotgun (WGS) entry which is preliminary data.</text>
</comment>
<evidence type="ECO:0000256" key="2">
    <source>
        <dbReference type="ARBA" id="ARBA00004752"/>
    </source>
</evidence>
<evidence type="ECO:0000256" key="15">
    <source>
        <dbReference type="ARBA" id="ARBA00022960"/>
    </source>
</evidence>
<evidence type="ECO:0000256" key="19">
    <source>
        <dbReference type="ARBA" id="ARBA00023136"/>
    </source>
</evidence>
<evidence type="ECO:0000256" key="6">
    <source>
        <dbReference type="ARBA" id="ARBA00018638"/>
    </source>
</evidence>
<feature type="domain" description="Penicillin-binding protein transpeptidase" evidence="28">
    <location>
        <begin position="455"/>
        <end position="719"/>
    </location>
</feature>
<dbReference type="GO" id="GO:0009002">
    <property type="term" value="F:serine-type D-Ala-D-Ala carboxypeptidase activity"/>
    <property type="evidence" value="ECO:0007669"/>
    <property type="project" value="UniProtKB-EC"/>
</dbReference>
<dbReference type="GO" id="GO:0071555">
    <property type="term" value="P:cell wall organization"/>
    <property type="evidence" value="ECO:0007669"/>
    <property type="project" value="UniProtKB-KW"/>
</dbReference>
<keyword evidence="22" id="KW-0961">Cell wall biogenesis/degradation</keyword>
<comment type="pathway">
    <text evidence="2">Cell wall biogenesis; peptidoglycan biosynthesis.</text>
</comment>
<dbReference type="AlphaFoldDB" id="A0A6I1EQM1"/>
<evidence type="ECO:0000256" key="14">
    <source>
        <dbReference type="ARBA" id="ARBA00022801"/>
    </source>
</evidence>
<keyword evidence="8" id="KW-0997">Cell inner membrane</keyword>
<dbReference type="EMBL" id="WEHX01000004">
    <property type="protein sequence ID" value="KAB7662866.1"/>
    <property type="molecule type" value="Genomic_DNA"/>
</dbReference>
<evidence type="ECO:0000256" key="26">
    <source>
        <dbReference type="ARBA" id="ARBA00060592"/>
    </source>
</evidence>
<dbReference type="Pfam" id="PF00905">
    <property type="entry name" value="Transpeptidase"/>
    <property type="match status" value="1"/>
</dbReference>
<accession>A0A6I1EQM1</accession>
<keyword evidence="17" id="KW-0573">Peptidoglycan synthesis</keyword>
<organism evidence="31 32">
    <name type="scientific">Sutterella seckii</name>
    <dbReference type="NCBI Taxonomy" id="1944635"/>
    <lineage>
        <taxon>Bacteria</taxon>
        <taxon>Pseudomonadati</taxon>
        <taxon>Pseudomonadota</taxon>
        <taxon>Betaproteobacteria</taxon>
        <taxon>Burkholderiales</taxon>
        <taxon>Sutterellaceae</taxon>
        <taxon>Sutterella</taxon>
    </lineage>
</organism>
<evidence type="ECO:0000256" key="16">
    <source>
        <dbReference type="ARBA" id="ARBA00022968"/>
    </source>
</evidence>
<feature type="domain" description="Glycosyl transferase family 51" evidence="29">
    <location>
        <begin position="71"/>
        <end position="246"/>
    </location>
</feature>
<keyword evidence="9" id="KW-0121">Carboxypeptidase</keyword>
<evidence type="ECO:0000259" key="29">
    <source>
        <dbReference type="Pfam" id="PF00912"/>
    </source>
</evidence>
<dbReference type="PANTHER" id="PTHR32282:SF27">
    <property type="entry name" value="PENICILLIN-BINDING PROTEIN 1A"/>
    <property type="match status" value="1"/>
</dbReference>
<dbReference type="GO" id="GO:0046677">
    <property type="term" value="P:response to antibiotic"/>
    <property type="evidence" value="ECO:0007669"/>
    <property type="project" value="UniProtKB-KW"/>
</dbReference>
<evidence type="ECO:0000313" key="31">
    <source>
        <dbReference type="EMBL" id="KAB7662866.1"/>
    </source>
</evidence>
<evidence type="ECO:0000256" key="21">
    <source>
        <dbReference type="ARBA" id="ARBA00023268"/>
    </source>
</evidence>
<evidence type="ECO:0000256" key="11">
    <source>
        <dbReference type="ARBA" id="ARBA00022676"/>
    </source>
</evidence>
<evidence type="ECO:0000256" key="3">
    <source>
        <dbReference type="ARBA" id="ARBA00007090"/>
    </source>
</evidence>
<evidence type="ECO:0000256" key="9">
    <source>
        <dbReference type="ARBA" id="ARBA00022645"/>
    </source>
</evidence>
<dbReference type="FunFam" id="1.10.3810.10:FF:000003">
    <property type="entry name" value="Penicillin-binding protein 1a"/>
    <property type="match status" value="1"/>
</dbReference>
<keyword evidence="16" id="KW-0735">Signal-anchor</keyword>
<dbReference type="NCBIfam" id="TIGR02074">
    <property type="entry name" value="PBP_1a_fam"/>
    <property type="match status" value="1"/>
</dbReference>
<comment type="catalytic activity">
    <reaction evidence="25">
        <text>[GlcNAc-(1-&gt;4)-Mur2Ac(oyl-L-Ala-gamma-D-Glu-L-Lys-D-Ala-D-Ala)](n)-di-trans,octa-cis-undecaprenyl diphosphate + beta-D-GlcNAc-(1-&gt;4)-Mur2Ac(oyl-L-Ala-gamma-D-Glu-L-Lys-D-Ala-D-Ala)-di-trans,octa-cis-undecaprenyl diphosphate = [GlcNAc-(1-&gt;4)-Mur2Ac(oyl-L-Ala-gamma-D-Glu-L-Lys-D-Ala-D-Ala)](n+1)-di-trans,octa-cis-undecaprenyl diphosphate + di-trans,octa-cis-undecaprenyl diphosphate + H(+)</text>
        <dbReference type="Rhea" id="RHEA:23708"/>
        <dbReference type="Rhea" id="RHEA-COMP:9602"/>
        <dbReference type="Rhea" id="RHEA-COMP:9603"/>
        <dbReference type="ChEBI" id="CHEBI:15378"/>
        <dbReference type="ChEBI" id="CHEBI:58405"/>
        <dbReference type="ChEBI" id="CHEBI:60033"/>
        <dbReference type="ChEBI" id="CHEBI:78435"/>
        <dbReference type="EC" id="2.4.99.28"/>
    </reaction>
</comment>
<evidence type="ECO:0000256" key="17">
    <source>
        <dbReference type="ARBA" id="ARBA00022984"/>
    </source>
</evidence>
<evidence type="ECO:0000256" key="5">
    <source>
        <dbReference type="ARBA" id="ARBA00012448"/>
    </source>
</evidence>
<dbReference type="EC" id="3.4.16.4" evidence="5"/>
<keyword evidence="21" id="KW-0511">Multifunctional enzyme</keyword>
<dbReference type="InterPro" id="IPR023346">
    <property type="entry name" value="Lysozyme-like_dom_sf"/>
</dbReference>
<comment type="subcellular location">
    <subcellularLocation>
        <location evidence="1">Cell inner membrane</location>
        <topology evidence="1">Single-pass type II membrane protein</topology>
    </subcellularLocation>
</comment>
<dbReference type="InterPro" id="IPR036950">
    <property type="entry name" value="PBP_transglycosylase"/>
</dbReference>
<keyword evidence="11" id="KW-0328">Glycosyltransferase</keyword>
<evidence type="ECO:0000313" key="32">
    <source>
        <dbReference type="Proteomes" id="UP000430564"/>
    </source>
</evidence>
<comment type="pathway">
    <text evidence="26">Glycan biosynthesis.</text>
</comment>
<dbReference type="GO" id="GO:0006508">
    <property type="term" value="P:proteolysis"/>
    <property type="evidence" value="ECO:0007669"/>
    <property type="project" value="UniProtKB-KW"/>
</dbReference>
<proteinExistence type="inferred from homology"/>
<evidence type="ECO:0000256" key="13">
    <source>
        <dbReference type="ARBA" id="ARBA00022692"/>
    </source>
</evidence>
<keyword evidence="13 27" id="KW-0812">Transmembrane</keyword>
<evidence type="ECO:0000256" key="25">
    <source>
        <dbReference type="ARBA" id="ARBA00049902"/>
    </source>
</evidence>
<reference evidence="31 32" key="1">
    <citation type="submission" date="2019-10" db="EMBL/GenBank/DDBJ databases">
        <title>Genome diversity of Sutterella seckii.</title>
        <authorList>
            <person name="Chaplin A.V."/>
            <person name="Sokolova S.R."/>
            <person name="Mosin K.A."/>
            <person name="Ivanova E.L."/>
            <person name="Kochetkova T.O."/>
            <person name="Goltsov A.Y."/>
            <person name="Trofimov D.Y."/>
            <person name="Efimov B.A."/>
        </authorList>
    </citation>
    <scope>NUCLEOTIDE SEQUENCE [LARGE SCALE GENOMIC DNA]</scope>
    <source>
        <strain evidence="31 32">ASD393</strain>
    </source>
</reference>
<dbReference type="GO" id="GO:0005886">
    <property type="term" value="C:plasma membrane"/>
    <property type="evidence" value="ECO:0007669"/>
    <property type="project" value="UniProtKB-SubCell"/>
</dbReference>
<dbReference type="GO" id="GO:0009252">
    <property type="term" value="P:peptidoglycan biosynthetic process"/>
    <property type="evidence" value="ECO:0007669"/>
    <property type="project" value="UniProtKB-UniPathway"/>
</dbReference>
<dbReference type="GO" id="GO:0008955">
    <property type="term" value="F:peptidoglycan glycosyltransferase activity"/>
    <property type="evidence" value="ECO:0007669"/>
    <property type="project" value="UniProtKB-EC"/>
</dbReference>
<evidence type="ECO:0000256" key="22">
    <source>
        <dbReference type="ARBA" id="ARBA00023316"/>
    </source>
</evidence>
<keyword evidence="18 27" id="KW-1133">Transmembrane helix</keyword>
<evidence type="ECO:0000256" key="18">
    <source>
        <dbReference type="ARBA" id="ARBA00022989"/>
    </source>
</evidence>
<keyword evidence="10" id="KW-0645">Protease</keyword>
<evidence type="ECO:0000256" key="20">
    <source>
        <dbReference type="ARBA" id="ARBA00023251"/>
    </source>
</evidence>
<evidence type="ECO:0000259" key="30">
    <source>
        <dbReference type="Pfam" id="PF17092"/>
    </source>
</evidence>
<comment type="catalytic activity">
    <reaction evidence="23">
        <text>Preferential cleavage: (Ac)2-L-Lys-D-Ala-|-D-Ala. Also transpeptidation of peptidyl-alanyl moieties that are N-acyl substituents of D-alanine.</text>
        <dbReference type="EC" id="3.4.16.4"/>
    </reaction>
</comment>
<evidence type="ECO:0000256" key="4">
    <source>
        <dbReference type="ARBA" id="ARBA00007739"/>
    </source>
</evidence>
<dbReference type="OrthoDB" id="9766909at2"/>
<keyword evidence="7" id="KW-1003">Cell membrane</keyword>
<dbReference type="SUPFAM" id="SSF56601">
    <property type="entry name" value="beta-lactamase/transpeptidase-like"/>
    <property type="match status" value="1"/>
</dbReference>
<dbReference type="UniPathway" id="UPA00219"/>
<protein>
    <recommendedName>
        <fullName evidence="6">Penicillin-binding protein 1A</fullName>
        <ecNumber evidence="24">2.4.99.28</ecNumber>
        <ecNumber evidence="5">3.4.16.4</ecNumber>
    </recommendedName>
</protein>
<dbReference type="Pfam" id="PF17092">
    <property type="entry name" value="PCB_OB"/>
    <property type="match status" value="1"/>
</dbReference>
<dbReference type="Gene3D" id="1.10.3810.10">
    <property type="entry name" value="Biosynthetic peptidoglycan transglycosylase-like"/>
    <property type="match status" value="1"/>
</dbReference>
<dbReference type="PANTHER" id="PTHR32282">
    <property type="entry name" value="BINDING PROTEIN TRANSPEPTIDASE, PUTATIVE-RELATED"/>
    <property type="match status" value="1"/>
</dbReference>
<evidence type="ECO:0000256" key="27">
    <source>
        <dbReference type="SAM" id="Phobius"/>
    </source>
</evidence>
<dbReference type="EC" id="2.4.99.28" evidence="24"/>
<dbReference type="GO" id="GO:0008360">
    <property type="term" value="P:regulation of cell shape"/>
    <property type="evidence" value="ECO:0007669"/>
    <property type="project" value="UniProtKB-KW"/>
</dbReference>
<evidence type="ECO:0000256" key="12">
    <source>
        <dbReference type="ARBA" id="ARBA00022679"/>
    </source>
</evidence>
<keyword evidence="15" id="KW-0133">Cell shape</keyword>
<evidence type="ECO:0000256" key="24">
    <source>
        <dbReference type="ARBA" id="ARBA00044770"/>
    </source>
</evidence>
<keyword evidence="12" id="KW-0808">Transferase</keyword>
<gene>
    <name evidence="31" type="ORF">GBM95_01880</name>
</gene>
<evidence type="ECO:0000256" key="1">
    <source>
        <dbReference type="ARBA" id="ARBA00004249"/>
    </source>
</evidence>
<dbReference type="GO" id="GO:0008658">
    <property type="term" value="F:penicillin binding"/>
    <property type="evidence" value="ECO:0007669"/>
    <property type="project" value="InterPro"/>
</dbReference>
<dbReference type="InterPro" id="IPR012338">
    <property type="entry name" value="Beta-lactam/transpept-like"/>
</dbReference>
<dbReference type="GO" id="GO:0030288">
    <property type="term" value="C:outer membrane-bounded periplasmic space"/>
    <property type="evidence" value="ECO:0007669"/>
    <property type="project" value="TreeGrafter"/>
</dbReference>
<feature type="domain" description="Penicillin-binding protein OB-like" evidence="30">
    <location>
        <begin position="343"/>
        <end position="452"/>
    </location>
</feature>
<evidence type="ECO:0000256" key="23">
    <source>
        <dbReference type="ARBA" id="ARBA00034000"/>
    </source>
</evidence>
<dbReference type="SUPFAM" id="SSF53955">
    <property type="entry name" value="Lysozyme-like"/>
    <property type="match status" value="1"/>
</dbReference>
<dbReference type="Pfam" id="PF00912">
    <property type="entry name" value="Transgly"/>
    <property type="match status" value="1"/>
</dbReference>
<sequence>MARSTKKVQKSSRPSAFWRVLKWVVGIGAAGALSGILLLVFVFAYIYRELPPIDALTDYRPKVPLRVWSADGKLIGEFGEERRDFVKLSDVPDHVKYAILSAEDDGFYEHPGIEITGIVRAALINILTGRRGQGGSTITQQVARNFFLTTERTYTRKLYEIAMSFKIEHELTKDQILEIYMNQIYLGQRAYGFAAAARTYFGRPLTDISVGEAATIAGLPVAPSAYNPIANPTRATMRRNYVLRRMYDLGHIDDLTYQTEKSLPMQVRRVVEEDAPANANASADKVTAHYAAELARMMMFDIFGDETYSRGINVYTTIRMDEQRSAVDAVRRQLITYDRRYGYRGPEDFVELGSAGDRAKAIRTALSKTASSPFMLPAVVTEASPEKIVAAISPSETITLDKESLKFGRRHLAKKPARGITPIRPGSVIRVMHPLSGKNAAEVWTLAQVPRVETAFVAADFNSGAVKALVGGFDFNLNMFNHVTQAWRQPGSSFKPFIYSAALEKGFTASTVINDAPISIDPKLTGNKLWEPKNYEGRFDGPMPLYRALELSKNLVTIRIMQSITPAYAQQYIERFGFSGKNHPANLPMALGAGSVTPWQMLGGYMVFANGGYRVQPYLIDRVTDAQGATLMQATNRQAGDPSIRAIDERNAFVMNSLLHRVAINGTARRATRELKRDDIAGKTGTSNDSQDAWFCGYAGNTVAVGWMGYDQPKPLGSRETGGGLVLPIWVDFMRTALKDVPETARIQPESVVERDGLYYYRDPVKGGDAFSGDLDARDLVRDQIF</sequence>
<keyword evidence="14" id="KW-0378">Hydrolase</keyword>
<comment type="similarity">
    <text evidence="4">In the N-terminal section; belongs to the glycosyltransferase 51 family.</text>
</comment>